<dbReference type="AlphaFoldDB" id="A0A6M1TGK1"/>
<dbReference type="InterPro" id="IPR000595">
    <property type="entry name" value="cNMP-bd_dom"/>
</dbReference>
<protein>
    <submittedName>
        <fullName evidence="2">Crp/Fnr family transcriptional regulator</fullName>
    </submittedName>
</protein>
<dbReference type="EMBL" id="JAALLS010000005">
    <property type="protein sequence ID" value="NGP87780.1"/>
    <property type="molecule type" value="Genomic_DNA"/>
</dbReference>
<name>A0A6M1TGK1_9BACT</name>
<dbReference type="InterPro" id="IPR018490">
    <property type="entry name" value="cNMP-bd_dom_sf"/>
</dbReference>
<feature type="domain" description="Cyclic nucleotide-binding" evidence="1">
    <location>
        <begin position="31"/>
        <end position="118"/>
    </location>
</feature>
<dbReference type="InterPro" id="IPR014710">
    <property type="entry name" value="RmlC-like_jellyroll"/>
</dbReference>
<reference evidence="2 3" key="1">
    <citation type="submission" date="2020-02" db="EMBL/GenBank/DDBJ databases">
        <title>Aliifodinibius halophilus 2W32, complete genome.</title>
        <authorList>
            <person name="Li Y."/>
            <person name="Wu S."/>
        </authorList>
    </citation>
    <scope>NUCLEOTIDE SEQUENCE [LARGE SCALE GENOMIC DNA]</scope>
    <source>
        <strain evidence="2 3">2W32</strain>
    </source>
</reference>
<evidence type="ECO:0000313" key="2">
    <source>
        <dbReference type="EMBL" id="NGP87780.1"/>
    </source>
</evidence>
<comment type="caution">
    <text evidence="2">The sequence shown here is derived from an EMBL/GenBank/DDBJ whole genome shotgun (WGS) entry which is preliminary data.</text>
</comment>
<evidence type="ECO:0000313" key="3">
    <source>
        <dbReference type="Proteomes" id="UP000479132"/>
    </source>
</evidence>
<dbReference type="Pfam" id="PF00027">
    <property type="entry name" value="cNMP_binding"/>
    <property type="match status" value="1"/>
</dbReference>
<proteinExistence type="predicted"/>
<organism evidence="2 3">
    <name type="scientific">Fodinibius halophilus</name>
    <dbReference type="NCBI Taxonomy" id="1736908"/>
    <lineage>
        <taxon>Bacteria</taxon>
        <taxon>Pseudomonadati</taxon>
        <taxon>Balneolota</taxon>
        <taxon>Balneolia</taxon>
        <taxon>Balneolales</taxon>
        <taxon>Balneolaceae</taxon>
        <taxon>Fodinibius</taxon>
    </lineage>
</organism>
<dbReference type="RefSeq" id="WP_165266850.1">
    <property type="nucleotide sequence ID" value="NZ_JAALLS010000005.1"/>
</dbReference>
<dbReference type="Proteomes" id="UP000479132">
    <property type="component" value="Unassembled WGS sequence"/>
</dbReference>
<dbReference type="Gene3D" id="2.60.120.10">
    <property type="entry name" value="Jelly Rolls"/>
    <property type="match status" value="1"/>
</dbReference>
<dbReference type="SUPFAM" id="SSF51206">
    <property type="entry name" value="cAMP-binding domain-like"/>
    <property type="match status" value="1"/>
</dbReference>
<evidence type="ECO:0000259" key="1">
    <source>
        <dbReference type="Pfam" id="PF00027"/>
    </source>
</evidence>
<accession>A0A6M1TGK1</accession>
<keyword evidence="3" id="KW-1185">Reference proteome</keyword>
<gene>
    <name evidence="2" type="ORF">G3569_05405</name>
</gene>
<sequence>MYDLIFDNISKYIHLTKDDKAELKSHLRTHKVGKGQYLHQQGRVVKYDSFVCQGALKSSYIDKEGKEYILHFAIEDWWITDFESFTNQTPAKLDIVALEDSVLLQVDYNFLQALFEKDSKYEHFYRCMNERHMVTLFNVLLSLLSKDAEERYLEFISQYPQFWDRLPQYEIASYLNVSPEHLSRIRKKVSQKSG</sequence>
<dbReference type="CDD" id="cd00038">
    <property type="entry name" value="CAP_ED"/>
    <property type="match status" value="1"/>
</dbReference>